<dbReference type="Proteomes" id="UP000700334">
    <property type="component" value="Unassembled WGS sequence"/>
</dbReference>
<comment type="caution">
    <text evidence="3">The sequence shown here is derived from an EMBL/GenBank/DDBJ whole genome shotgun (WGS) entry which is preliminary data.</text>
</comment>
<dbReference type="GO" id="GO:0005840">
    <property type="term" value="C:ribosome"/>
    <property type="evidence" value="ECO:0007669"/>
    <property type="project" value="UniProtKB-KW"/>
</dbReference>
<dbReference type="SMART" id="SM01397">
    <property type="entry name" value="Ribosomal_S3Ae"/>
    <property type="match status" value="1"/>
</dbReference>
<evidence type="ECO:0000313" key="4">
    <source>
        <dbReference type="Proteomes" id="UP000700334"/>
    </source>
</evidence>
<gene>
    <name evidence="3" type="ORF">J0S82_008850</name>
</gene>
<dbReference type="EMBL" id="JAGFMF010011608">
    <property type="protein sequence ID" value="KAG8519457.1"/>
    <property type="molecule type" value="Genomic_DNA"/>
</dbReference>
<keyword evidence="4" id="KW-1185">Reference proteome</keyword>
<dbReference type="AlphaFoldDB" id="A0A8J6DRQ5"/>
<dbReference type="GO" id="GO:0006412">
    <property type="term" value="P:translation"/>
    <property type="evidence" value="ECO:0007669"/>
    <property type="project" value="InterPro"/>
</dbReference>
<dbReference type="GO" id="GO:0003735">
    <property type="term" value="F:structural constituent of ribosome"/>
    <property type="evidence" value="ECO:0007669"/>
    <property type="project" value="InterPro"/>
</dbReference>
<evidence type="ECO:0000313" key="3">
    <source>
        <dbReference type="EMBL" id="KAG8519457.1"/>
    </source>
</evidence>
<keyword evidence="1" id="KW-0689">Ribosomal protein</keyword>
<keyword evidence="2" id="KW-0687">Ribonucleoprotein</keyword>
<sequence length="101" mass="12044">MKVVDPFSKKGWYDMKTPATFNISNIRNEPKLYLITSKVTFLGDSYRFITIYIHIDVKTTDSYLPFYVDFTKKCKNQTSYIWRQQVCQNQKKVIENITQEV</sequence>
<protein>
    <submittedName>
        <fullName evidence="3">Uncharacterized protein</fullName>
    </submittedName>
</protein>
<evidence type="ECO:0000256" key="2">
    <source>
        <dbReference type="ARBA" id="ARBA00023274"/>
    </source>
</evidence>
<reference evidence="3" key="1">
    <citation type="journal article" date="2021" name="Evol. Appl.">
        <title>The genome of the Pyrenean desman and the effects of bottlenecks and inbreeding on the genomic landscape of an endangered species.</title>
        <authorList>
            <person name="Escoda L."/>
            <person name="Castresana J."/>
        </authorList>
    </citation>
    <scope>NUCLEOTIDE SEQUENCE</scope>
    <source>
        <strain evidence="3">IBE-C5619</strain>
    </source>
</reference>
<dbReference type="GO" id="GO:1990904">
    <property type="term" value="C:ribonucleoprotein complex"/>
    <property type="evidence" value="ECO:0007669"/>
    <property type="project" value="UniProtKB-KW"/>
</dbReference>
<dbReference type="InterPro" id="IPR001593">
    <property type="entry name" value="Ribosomal_eS1"/>
</dbReference>
<proteinExistence type="predicted"/>
<accession>A0A8J6DRQ5</accession>
<evidence type="ECO:0000256" key="1">
    <source>
        <dbReference type="ARBA" id="ARBA00022980"/>
    </source>
</evidence>
<organism evidence="3 4">
    <name type="scientific">Galemys pyrenaicus</name>
    <name type="common">Iberian desman</name>
    <name type="synonym">Pyrenean desman</name>
    <dbReference type="NCBI Taxonomy" id="202257"/>
    <lineage>
        <taxon>Eukaryota</taxon>
        <taxon>Metazoa</taxon>
        <taxon>Chordata</taxon>
        <taxon>Craniata</taxon>
        <taxon>Vertebrata</taxon>
        <taxon>Euteleostomi</taxon>
        <taxon>Mammalia</taxon>
        <taxon>Eutheria</taxon>
        <taxon>Laurasiatheria</taxon>
        <taxon>Eulipotyphla</taxon>
        <taxon>Talpidae</taxon>
        <taxon>Galemys</taxon>
    </lineage>
</organism>
<name>A0A8J6DRQ5_GALPY</name>